<gene>
    <name evidence="1" type="ORF">EPA99_15850</name>
</gene>
<dbReference type="InterPro" id="IPR006311">
    <property type="entry name" value="TAT_signal"/>
</dbReference>
<dbReference type="EMBL" id="SAWZ01000010">
    <property type="protein sequence ID" value="RXR01402.1"/>
    <property type="molecule type" value="Genomic_DNA"/>
</dbReference>
<dbReference type="AlphaFoldDB" id="A0A4Q1JTV6"/>
<organism evidence="1 2">
    <name type="scientific">Pseudoxanthomonas composti</name>
    <dbReference type="NCBI Taxonomy" id="2137479"/>
    <lineage>
        <taxon>Bacteria</taxon>
        <taxon>Pseudomonadati</taxon>
        <taxon>Pseudomonadota</taxon>
        <taxon>Gammaproteobacteria</taxon>
        <taxon>Lysobacterales</taxon>
        <taxon>Lysobacteraceae</taxon>
        <taxon>Pseudoxanthomonas</taxon>
    </lineage>
</organism>
<dbReference type="Pfam" id="PF07394">
    <property type="entry name" value="DUF1501"/>
    <property type="match status" value="1"/>
</dbReference>
<protein>
    <submittedName>
        <fullName evidence="1">DUF1501 domain-containing protein</fullName>
    </submittedName>
</protein>
<dbReference type="RefSeq" id="WP_129472220.1">
    <property type="nucleotide sequence ID" value="NZ_SAWZ01000010.1"/>
</dbReference>
<comment type="caution">
    <text evidence="1">The sequence shown here is derived from an EMBL/GenBank/DDBJ whole genome shotgun (WGS) entry which is preliminary data.</text>
</comment>
<dbReference type="Proteomes" id="UP000289784">
    <property type="component" value="Unassembled WGS sequence"/>
</dbReference>
<evidence type="ECO:0000313" key="2">
    <source>
        <dbReference type="Proteomes" id="UP000289784"/>
    </source>
</evidence>
<reference evidence="1 2" key="1">
    <citation type="submission" date="2019-01" db="EMBL/GenBank/DDBJ databases">
        <title>Pseudoxanthomonas composti sp. nov., isolated from compost.</title>
        <authorList>
            <person name="Yang G."/>
        </authorList>
    </citation>
    <scope>NUCLEOTIDE SEQUENCE [LARGE SCALE GENOMIC DNA]</scope>
    <source>
        <strain evidence="1 2">GSS15</strain>
    </source>
</reference>
<keyword evidence="2" id="KW-1185">Reference proteome</keyword>
<evidence type="ECO:0000313" key="1">
    <source>
        <dbReference type="EMBL" id="RXR01402.1"/>
    </source>
</evidence>
<accession>A0A4Q1JTV6</accession>
<sequence>MNEFRNDRREFLRKMQLALAGGAIAATVPQLELVGRALAQSAPAGNYRALVCIFLLGGNDSFNLLVPHAQSEHEVYLRSRGGVYDASSNGQGLGIARDALLPVTDTANKTWGLHPACPEMKTLFDAGELAFMANVGTLVQPITKAEYVARSKRVPASLFSHNDQQRLWMRGESERPSASTGWGGTLADRLRSANSAGLTQLPPTISVSGNNLFQNGTSTTPYVMASSGPAALRNFENVNNTADRTRREALAAMMARSYTPLMADQYSMLGESAMYLSSRLRTALDPANGGDIATVFPASNNLGAQLRMIARSIKASRTSAINHSRQIYFASMGGFDTHDSQMSANGQPRLLAQVSAALGAFRTALAEIGALNDTVTFSMSDFGRTLNSNGNGTDHAWGGVQFMMGGAAANGGPLQGRRVHGSYPLLELDGDQAIDRGRIIPTTSTNQFGATFARWMGVGNADLPTIFPGLGNFPQQTLGFLGT</sequence>
<dbReference type="PANTHER" id="PTHR43737:SF1">
    <property type="entry name" value="DUF1501 DOMAIN-CONTAINING PROTEIN"/>
    <property type="match status" value="1"/>
</dbReference>
<dbReference type="PROSITE" id="PS51318">
    <property type="entry name" value="TAT"/>
    <property type="match status" value="1"/>
</dbReference>
<proteinExistence type="predicted"/>
<dbReference type="PANTHER" id="PTHR43737">
    <property type="entry name" value="BLL7424 PROTEIN"/>
    <property type="match status" value="1"/>
</dbReference>
<name>A0A4Q1JTV6_9GAMM</name>
<dbReference type="OrthoDB" id="9779968at2"/>
<dbReference type="InterPro" id="IPR010869">
    <property type="entry name" value="DUF1501"/>
</dbReference>